<dbReference type="Pfam" id="PF13550">
    <property type="entry name" value="Phage-tail_3"/>
    <property type="match status" value="1"/>
</dbReference>
<reference evidence="2" key="1">
    <citation type="submission" date="2020-06" db="EMBL/GenBank/DDBJ databases">
        <title>Whole Genome Sequence of Bradyrhizobium sp. Strain 66S1MB.</title>
        <authorList>
            <person name="Bromfield E."/>
            <person name="Cloutier S."/>
        </authorList>
    </citation>
    <scope>NUCLEOTIDE SEQUENCE</scope>
    <source>
        <strain evidence="2">66S1MB</strain>
    </source>
</reference>
<name>A0A973WRV4_9BRAD</name>
<proteinExistence type="predicted"/>
<evidence type="ECO:0000313" key="2">
    <source>
        <dbReference type="EMBL" id="NVL08687.1"/>
    </source>
</evidence>
<protein>
    <submittedName>
        <fullName evidence="2">Phage tail protein</fullName>
    </submittedName>
</protein>
<dbReference type="RefSeq" id="WP_176532168.1">
    <property type="nucleotide sequence ID" value="NZ_CP088022.1"/>
</dbReference>
<dbReference type="InterPro" id="IPR032876">
    <property type="entry name" value="J_dom"/>
</dbReference>
<dbReference type="EMBL" id="JABWSX010000001">
    <property type="protein sequence ID" value="NVL08687.1"/>
    <property type="molecule type" value="Genomic_DNA"/>
</dbReference>
<feature type="domain" description="Tip attachment protein J" evidence="1">
    <location>
        <begin position="330"/>
        <end position="495"/>
    </location>
</feature>
<evidence type="ECO:0000259" key="1">
    <source>
        <dbReference type="Pfam" id="PF13550"/>
    </source>
</evidence>
<sequence length="1008" mass="107156">MPVFTAAAVATFLGIEAGFIATAVAFTLNTAIALAGSIGLSYAAKAVSGNQAQQQKTDNFGVQGTLTSGGAVPRSFPLGFSATAGQLVYANTWGGDQDTPNANLVQVIKVSDMPRARLVGMRINGQAITIPSGGLVGAPGGTDAGYEPPEFVKPRDPNHPDANIVPHVWIKYYDGTQTIADPYLVNSVSSEDRPYEATRVGVGCAYVIVTTLVNASVFSGFPSFLFELSSIPLYDVSRDSTAGGVGGQRYADPSTWGGDGDDMPAVQAYNILRGITYQGAWLYGLQNAPAGRLPVANWITQIEKCRASIAGETGPEPSYRSGAQINVNTQPANALESILTACQGRLSEIGGFYKIHLGAPDAPVMSFTDDDIVSDQQQVFRPFFALADSVNGIQATYPDPSQAWQTATAPAYYRTDLEVIDGHRRLMASPQFDMVPYPAQVQRLQKSAIEEAQRARTHALVLPPAFWLLEPGDVAAWTSVRNGYQNKLFRVDTVTDKANLDVGVALTEVDPSDYDWDQGTDFKPVIGGSTVIIYPPAQPVNDWSVEGIAQLDADHVQRRPAMQLEWDGTLSGIDALQYEVRLASDQSFVTSGATPPGSYGRGAMIVTQSLLPLTAYQARVQYVPSSPRLMLWTEWRNFSTPDARFTMADLAAGIVYQISTLQQQYRREIDELDARIADQMQSIAARLSLAKGTLNQQSWDQLQQVENLIQVATDGISASIDDVRTVALDTQNAFASYQLTTNAHFGALDASVTEHSEAIATLDGYVGARWGVDITVNGVITGAIRLDSGANWSAFTIQANKLQFQLPGVNGGNPVAALTVGTVNGVPAFGFVGNMYLDGGIFARMIAGQQIIAGHMAADSITATNGAIQNLSVQSLKIADNAIIVPIVQSIAAINPGGSSTTIYSGNLSIDTTGLSGKIMTLYLSCPMVVYESGNIATSCAFTAFVNGSTVNSYTFSGQNVSFTPTLSGSVQVIANGGVMTIPVAITMSNPGFWGVVSGSLFVMGAKR</sequence>
<accession>A0A973WRV4</accession>
<comment type="caution">
    <text evidence="2">The sequence shown here is derived from an EMBL/GenBank/DDBJ whole genome shotgun (WGS) entry which is preliminary data.</text>
</comment>
<organism evidence="2">
    <name type="scientific">Bradyrhizobium quebecense</name>
    <dbReference type="NCBI Taxonomy" id="2748629"/>
    <lineage>
        <taxon>Bacteria</taxon>
        <taxon>Pseudomonadati</taxon>
        <taxon>Pseudomonadota</taxon>
        <taxon>Alphaproteobacteria</taxon>
        <taxon>Hyphomicrobiales</taxon>
        <taxon>Nitrobacteraceae</taxon>
        <taxon>Bradyrhizobium</taxon>
    </lineage>
</organism>
<dbReference type="AlphaFoldDB" id="A0A973WRV4"/>
<gene>
    <name evidence="2" type="ORF">HU230_23580</name>
</gene>